<dbReference type="Pfam" id="PF05191">
    <property type="entry name" value="ADK_lid"/>
    <property type="match status" value="1"/>
</dbReference>
<protein>
    <submittedName>
        <fullName evidence="7">Adenylate kinase 1</fullName>
    </submittedName>
</protein>
<dbReference type="AlphaFoldDB" id="X6NE96"/>
<dbReference type="InterPro" id="IPR007862">
    <property type="entry name" value="Adenylate_kinase_lid-dom"/>
</dbReference>
<keyword evidence="8" id="KW-1185">Reference proteome</keyword>
<evidence type="ECO:0000256" key="1">
    <source>
        <dbReference type="ARBA" id="ARBA00007220"/>
    </source>
</evidence>
<evidence type="ECO:0000259" key="6">
    <source>
        <dbReference type="Pfam" id="PF05191"/>
    </source>
</evidence>
<dbReference type="PANTHER" id="PTHR23359">
    <property type="entry name" value="NUCLEOTIDE KINASE"/>
    <property type="match status" value="1"/>
</dbReference>
<comment type="caution">
    <text evidence="7">The sequence shown here is derived from an EMBL/GenBank/DDBJ whole genome shotgun (WGS) entry which is preliminary data.</text>
</comment>
<evidence type="ECO:0000256" key="2">
    <source>
        <dbReference type="ARBA" id="ARBA00022679"/>
    </source>
</evidence>
<organism evidence="7 8">
    <name type="scientific">Reticulomyxa filosa</name>
    <dbReference type="NCBI Taxonomy" id="46433"/>
    <lineage>
        <taxon>Eukaryota</taxon>
        <taxon>Sar</taxon>
        <taxon>Rhizaria</taxon>
        <taxon>Retaria</taxon>
        <taxon>Foraminifera</taxon>
        <taxon>Monothalamids</taxon>
        <taxon>Reticulomyxidae</taxon>
        <taxon>Reticulomyxa</taxon>
    </lineage>
</organism>
<dbReference type="InterPro" id="IPR027417">
    <property type="entry name" value="P-loop_NTPase"/>
</dbReference>
<evidence type="ECO:0000256" key="3">
    <source>
        <dbReference type="ARBA" id="ARBA00022741"/>
    </source>
</evidence>
<dbReference type="InterPro" id="IPR000850">
    <property type="entry name" value="Adenylat/UMP-CMP_kin"/>
</dbReference>
<dbReference type="SUPFAM" id="SSF52540">
    <property type="entry name" value="P-loop containing nucleoside triphosphate hydrolases"/>
    <property type="match status" value="1"/>
</dbReference>
<proteinExistence type="inferred from homology"/>
<gene>
    <name evidence="7" type="ORF">RFI_13509</name>
</gene>
<name>X6NE96_RETFI</name>
<dbReference type="Gene3D" id="3.40.50.300">
    <property type="entry name" value="P-loop containing nucleotide triphosphate hydrolases"/>
    <property type="match status" value="1"/>
</dbReference>
<keyword evidence="3" id="KW-0547">Nucleotide-binding</keyword>
<dbReference type="GO" id="GO:0004017">
    <property type="term" value="F:AMP kinase activity"/>
    <property type="evidence" value="ECO:0007669"/>
    <property type="project" value="InterPro"/>
</dbReference>
<dbReference type="Pfam" id="PF00406">
    <property type="entry name" value="ADK"/>
    <property type="match status" value="1"/>
</dbReference>
<evidence type="ECO:0000313" key="8">
    <source>
        <dbReference type="Proteomes" id="UP000023152"/>
    </source>
</evidence>
<evidence type="ECO:0000256" key="4">
    <source>
        <dbReference type="ARBA" id="ARBA00022777"/>
    </source>
</evidence>
<sequence>MLKEKKKTLNDVVQLDVPDSILEERVTGRRVHKVSGRTYHTKFAPPKHEGKDDVSYIYFILFCFVLLNGLAETNKVTGEPLIQRQDDTSEVLKPRLVEYHKHATPVLEFYKHQGLVRKVDANDKFEVVWGRIRSGITVNNETPKNEEEEKNLLIKYQQYNLIFLLSKVGCKLLHQKQLTLLFCDQEILEISKTQKFLKFFFAIYLLIILYQKNEQFIVIDVFSLLKKIKKALLLGKRLVVQCELRAMLSSMKRHKKHHQIQLKEQRKKKAEEKRRNQTTMDEIEEKILCFLNSTIKKKRKSTKYGFCASNVHVWLSSLSLAFKITIL</sequence>
<evidence type="ECO:0000256" key="5">
    <source>
        <dbReference type="SAM" id="MobiDB-lite"/>
    </source>
</evidence>
<keyword evidence="4 7" id="KW-0418">Kinase</keyword>
<feature type="region of interest" description="Disordered" evidence="5">
    <location>
        <begin position="254"/>
        <end position="278"/>
    </location>
</feature>
<dbReference type="SUPFAM" id="SSF57774">
    <property type="entry name" value="Microbial and mitochondrial ADK, insert 'zinc finger' domain"/>
    <property type="match status" value="1"/>
</dbReference>
<dbReference type="EMBL" id="ASPP01009773">
    <property type="protein sequence ID" value="ETO23672.1"/>
    <property type="molecule type" value="Genomic_DNA"/>
</dbReference>
<feature type="domain" description="Adenylate kinase active site lid" evidence="6">
    <location>
        <begin position="29"/>
        <end position="54"/>
    </location>
</feature>
<evidence type="ECO:0000313" key="7">
    <source>
        <dbReference type="EMBL" id="ETO23672.1"/>
    </source>
</evidence>
<feature type="compositionally biased region" description="Basic and acidic residues" evidence="5">
    <location>
        <begin position="261"/>
        <end position="275"/>
    </location>
</feature>
<comment type="similarity">
    <text evidence="1">Belongs to the adenylate kinase family.</text>
</comment>
<dbReference type="OrthoDB" id="439792at2759"/>
<keyword evidence="2" id="KW-0808">Transferase</keyword>
<dbReference type="Proteomes" id="UP000023152">
    <property type="component" value="Unassembled WGS sequence"/>
</dbReference>
<dbReference type="GO" id="GO:0005524">
    <property type="term" value="F:ATP binding"/>
    <property type="evidence" value="ECO:0007669"/>
    <property type="project" value="InterPro"/>
</dbReference>
<reference evidence="7 8" key="1">
    <citation type="journal article" date="2013" name="Curr. Biol.">
        <title>The Genome of the Foraminiferan Reticulomyxa filosa.</title>
        <authorList>
            <person name="Glockner G."/>
            <person name="Hulsmann N."/>
            <person name="Schleicher M."/>
            <person name="Noegel A.A."/>
            <person name="Eichinger L."/>
            <person name="Gallinger C."/>
            <person name="Pawlowski J."/>
            <person name="Sierra R."/>
            <person name="Euteneuer U."/>
            <person name="Pillet L."/>
            <person name="Moustafa A."/>
            <person name="Platzer M."/>
            <person name="Groth M."/>
            <person name="Szafranski K."/>
            <person name="Schliwa M."/>
        </authorList>
    </citation>
    <scope>NUCLEOTIDE SEQUENCE [LARGE SCALE GENOMIC DNA]</scope>
</reference>
<accession>X6NE96</accession>
<dbReference type="InterPro" id="IPR036193">
    <property type="entry name" value="ADK_active_lid_dom_sf"/>
</dbReference>